<sequence>MGRGLGSTDDEIKSPNPTLIVSVLRQTRHAELAVSEVVSESGPLGFVAPEDQPVSQAEILGKSELYIKSGSDISLTCVVRETPEPPSFIYWYRGSNVINYSQRGGISVTTEKQTRTSRLLIARALPADSGNYTCAPSSSHAASVIVHVLNEHPAAMQHGNSSCSRVSGLALMQPLFAAVLAARLAVR</sequence>
<dbReference type="Pfam" id="PF13927">
    <property type="entry name" value="Ig_3"/>
    <property type="match status" value="1"/>
</dbReference>
<dbReference type="CDD" id="cd00096">
    <property type="entry name" value="Ig"/>
    <property type="match status" value="1"/>
</dbReference>
<accession>A0A9P0MFM6</accession>
<dbReference type="SUPFAM" id="SSF48726">
    <property type="entry name" value="Immunoglobulin"/>
    <property type="match status" value="1"/>
</dbReference>
<dbReference type="AlphaFoldDB" id="A0A9P0MFM6"/>
<dbReference type="PANTHER" id="PTHR23279">
    <property type="entry name" value="DEFECTIVE PROBOSCIS EXTENSION RESPONSE DPR -RELATED"/>
    <property type="match status" value="1"/>
</dbReference>
<evidence type="ECO:0000313" key="2">
    <source>
        <dbReference type="EMBL" id="CAH1397148.1"/>
    </source>
</evidence>
<evidence type="ECO:0000259" key="1">
    <source>
        <dbReference type="PROSITE" id="PS50835"/>
    </source>
</evidence>
<dbReference type="InterPro" id="IPR013783">
    <property type="entry name" value="Ig-like_fold"/>
</dbReference>
<dbReference type="SMART" id="SM00408">
    <property type="entry name" value="IGc2"/>
    <property type="match status" value="1"/>
</dbReference>
<dbReference type="OrthoDB" id="190835at2759"/>
<proteinExistence type="predicted"/>
<dbReference type="InterPro" id="IPR037448">
    <property type="entry name" value="Zig-8"/>
</dbReference>
<dbReference type="SMART" id="SM00409">
    <property type="entry name" value="IG"/>
    <property type="match status" value="1"/>
</dbReference>
<name>A0A9P0MFM6_NEZVI</name>
<dbReference type="EMBL" id="OV725079">
    <property type="protein sequence ID" value="CAH1397148.1"/>
    <property type="molecule type" value="Genomic_DNA"/>
</dbReference>
<dbReference type="GO" id="GO:0032589">
    <property type="term" value="C:neuron projection membrane"/>
    <property type="evidence" value="ECO:0007669"/>
    <property type="project" value="TreeGrafter"/>
</dbReference>
<gene>
    <name evidence="2" type="ORF">NEZAVI_LOCUS7052</name>
</gene>
<keyword evidence="3" id="KW-1185">Reference proteome</keyword>
<dbReference type="FunFam" id="2.60.40.10:FF:000533">
    <property type="entry name" value="Uncharacterized protein, isoform A"/>
    <property type="match status" value="1"/>
</dbReference>
<organism evidence="2 3">
    <name type="scientific">Nezara viridula</name>
    <name type="common">Southern green stink bug</name>
    <name type="synonym">Cimex viridulus</name>
    <dbReference type="NCBI Taxonomy" id="85310"/>
    <lineage>
        <taxon>Eukaryota</taxon>
        <taxon>Metazoa</taxon>
        <taxon>Ecdysozoa</taxon>
        <taxon>Arthropoda</taxon>
        <taxon>Hexapoda</taxon>
        <taxon>Insecta</taxon>
        <taxon>Pterygota</taxon>
        <taxon>Neoptera</taxon>
        <taxon>Paraneoptera</taxon>
        <taxon>Hemiptera</taxon>
        <taxon>Heteroptera</taxon>
        <taxon>Panheteroptera</taxon>
        <taxon>Pentatomomorpha</taxon>
        <taxon>Pentatomoidea</taxon>
        <taxon>Pentatomidae</taxon>
        <taxon>Pentatominae</taxon>
        <taxon>Nezara</taxon>
    </lineage>
</organism>
<dbReference type="InterPro" id="IPR003598">
    <property type="entry name" value="Ig_sub2"/>
</dbReference>
<dbReference type="InterPro" id="IPR003599">
    <property type="entry name" value="Ig_sub"/>
</dbReference>
<dbReference type="InterPro" id="IPR007110">
    <property type="entry name" value="Ig-like_dom"/>
</dbReference>
<dbReference type="GO" id="GO:0050808">
    <property type="term" value="P:synapse organization"/>
    <property type="evidence" value="ECO:0007669"/>
    <property type="project" value="TreeGrafter"/>
</dbReference>
<feature type="domain" description="Ig-like" evidence="1">
    <location>
        <begin position="49"/>
        <end position="145"/>
    </location>
</feature>
<dbReference type="InterPro" id="IPR036179">
    <property type="entry name" value="Ig-like_dom_sf"/>
</dbReference>
<dbReference type="Gene3D" id="2.60.40.10">
    <property type="entry name" value="Immunoglobulins"/>
    <property type="match status" value="1"/>
</dbReference>
<evidence type="ECO:0000313" key="3">
    <source>
        <dbReference type="Proteomes" id="UP001152798"/>
    </source>
</evidence>
<dbReference type="Proteomes" id="UP001152798">
    <property type="component" value="Chromosome 3"/>
</dbReference>
<dbReference type="PANTHER" id="PTHR23279:SF41">
    <property type="entry name" value="DEFECTIVE PROBOSCIS EXTENSION RESPONSE 4-RELATED"/>
    <property type="match status" value="1"/>
</dbReference>
<dbReference type="PROSITE" id="PS50835">
    <property type="entry name" value="IG_LIKE"/>
    <property type="match status" value="1"/>
</dbReference>
<protein>
    <recommendedName>
        <fullName evidence="1">Ig-like domain-containing protein</fullName>
    </recommendedName>
</protein>
<reference evidence="2" key="1">
    <citation type="submission" date="2022-01" db="EMBL/GenBank/DDBJ databases">
        <authorList>
            <person name="King R."/>
        </authorList>
    </citation>
    <scope>NUCLEOTIDE SEQUENCE</scope>
</reference>